<dbReference type="SMART" id="SM00028">
    <property type="entry name" value="TPR"/>
    <property type="match status" value="5"/>
</dbReference>
<dbReference type="Pfam" id="PF12770">
    <property type="entry name" value="CHAT"/>
    <property type="match status" value="1"/>
</dbReference>
<dbReference type="EMBL" id="AP026867">
    <property type="protein sequence ID" value="BDS12106.1"/>
    <property type="molecule type" value="Genomic_DNA"/>
</dbReference>
<dbReference type="PANTHER" id="PTHR10098:SF108">
    <property type="entry name" value="TETRATRICOPEPTIDE REPEAT PROTEIN 28"/>
    <property type="match status" value="1"/>
</dbReference>
<dbReference type="KEGG" id="aup:AsAng_0028210"/>
<evidence type="ECO:0000313" key="4">
    <source>
        <dbReference type="EMBL" id="BDS12106.1"/>
    </source>
</evidence>
<keyword evidence="2" id="KW-1133">Transmembrane helix</keyword>
<dbReference type="PROSITE" id="PS50005">
    <property type="entry name" value="TPR"/>
    <property type="match status" value="1"/>
</dbReference>
<dbReference type="Proteomes" id="UP001060919">
    <property type="component" value="Chromosome"/>
</dbReference>
<evidence type="ECO:0000313" key="5">
    <source>
        <dbReference type="Proteomes" id="UP001060919"/>
    </source>
</evidence>
<dbReference type="AlphaFoldDB" id="A0A915YFL6"/>
<dbReference type="Pfam" id="PF13424">
    <property type="entry name" value="TPR_12"/>
    <property type="match status" value="1"/>
</dbReference>
<dbReference type="InterPro" id="IPR024983">
    <property type="entry name" value="CHAT_dom"/>
</dbReference>
<reference evidence="4" key="1">
    <citation type="submission" date="2022-09" db="EMBL/GenBank/DDBJ databases">
        <title>Aureispira anguillicida sp. nov., isolated from Leptocephalus of Japanese eel Anguilla japonica.</title>
        <authorList>
            <person name="Yuasa K."/>
            <person name="Mekata T."/>
            <person name="Ikunari K."/>
        </authorList>
    </citation>
    <scope>NUCLEOTIDE SEQUENCE</scope>
    <source>
        <strain evidence="4">EL160426</strain>
    </source>
</reference>
<feature type="transmembrane region" description="Helical" evidence="2">
    <location>
        <begin position="1033"/>
        <end position="1052"/>
    </location>
</feature>
<dbReference type="SUPFAM" id="SSF48452">
    <property type="entry name" value="TPR-like"/>
    <property type="match status" value="2"/>
</dbReference>
<evidence type="ECO:0000259" key="3">
    <source>
        <dbReference type="Pfam" id="PF12770"/>
    </source>
</evidence>
<evidence type="ECO:0000256" key="2">
    <source>
        <dbReference type="SAM" id="Phobius"/>
    </source>
</evidence>
<evidence type="ECO:0000256" key="1">
    <source>
        <dbReference type="PROSITE-ProRule" id="PRU00339"/>
    </source>
</evidence>
<feature type="domain" description="CHAT" evidence="3">
    <location>
        <begin position="722"/>
        <end position="1022"/>
    </location>
</feature>
<dbReference type="InterPro" id="IPR011990">
    <property type="entry name" value="TPR-like_helical_dom_sf"/>
</dbReference>
<protein>
    <submittedName>
        <fullName evidence="4">CHAT domain-containing protein</fullName>
    </submittedName>
</protein>
<proteinExistence type="predicted"/>
<name>A0A915YFL6_9BACT</name>
<accession>A0A915YFL6</accession>
<sequence>MSNLATIALLFIFFFLSIEKNHAYQTNPSILPTSLQVLKSKAEHLNNDGLWDESIALYQNIQEQCYALELKALGIDLYEYIFVVTVLREDHDLEDKLNFIEQCSAKETHPDFLGLYYGAIAHAYIYYGEIDSMNKYYDLAYALYTNKQKHLQATNLNVTIATEYYFLGELIAAKEYIQKAEKLLYEKLEPLQLDVPSIYTIQTAIYTELGEYNKALKSNLKSIQIYEADNTTRSLDLAYQYSNLATTYSALKDFENSLSYYQKALSLIKDIEDDSEIEIASLMYNIGATYLKQGNHHAGKEAFLKSFSILIKSKDMTDDMKQDFINNCHLLEDCYRYFNQQDSALYYLKKAEELNKTFPYRIAFTYECYSNIYLGQNNFVKAKIYSEKSLEAGLASYGEKSEIVRDAYRSLAKIAATQRNYKEALFYNQKVLESLSFNFSDENGLSNPKLNDVFRKGDLVKDLSFKMQYLELLYLRDDEFVSAEDLYATAKLATENLELLNKSLKNKNSQLYWLNKEAIPLFEKAIQIAIGIYNKTKNPKYLNEAFMLSEHSKSMLMMGALQENNASSFGGIPNKLVHREKELQKLLAEAEKKRFDANLIGDLDIVKHQDSLIFNYHHQVDALIFQFETEYPKYYQLKYAAQVADINSIQTTLDDSTTFIEYFEGKAKIYAFTITKNQAFVHAIERTPSYNRDIHDFQSMLTNIKEAADKPVNVYNKFIAEAHNLYNKLLKNSLVPHNNRLIIVPDGQLGYIPFDVFLPKKIAPIFNQAENTINFSILPYLIRDYKISYNYSATLLTSSPIRSKQYKNGYVLALAPSYTNKSTPSCRSQYEQKLRKELVELPGATRELEFLKWTFNGCFLSSAEANEANFKQNAPNCSVLHLAVHGLVDNNKPELSGLALEEDMGKKEDNILYAYEIKQLDLQAELVVLSACETGIGKYQRGEGVLSIGRGFMYAGVPSLLTTLWSLNDYSSDKIIKQFYTNLSQGMKKDEAIQQAKLHYLNGHNGLSAYPALWACFIQVGDYSPIQISKKPWLLYGILGFISLLIIGRLLFKKIKRKD</sequence>
<dbReference type="RefSeq" id="WP_264793219.1">
    <property type="nucleotide sequence ID" value="NZ_AP026867.1"/>
</dbReference>
<feature type="repeat" description="TPR" evidence="1">
    <location>
        <begin position="238"/>
        <end position="271"/>
    </location>
</feature>
<dbReference type="Pfam" id="PF13181">
    <property type="entry name" value="TPR_8"/>
    <property type="match status" value="1"/>
</dbReference>
<organism evidence="4 5">
    <name type="scientific">Aureispira anguillae</name>
    <dbReference type="NCBI Taxonomy" id="2864201"/>
    <lineage>
        <taxon>Bacteria</taxon>
        <taxon>Pseudomonadati</taxon>
        <taxon>Bacteroidota</taxon>
        <taxon>Saprospiria</taxon>
        <taxon>Saprospirales</taxon>
        <taxon>Saprospiraceae</taxon>
        <taxon>Aureispira</taxon>
    </lineage>
</organism>
<keyword evidence="2" id="KW-0472">Membrane</keyword>
<gene>
    <name evidence="4" type="ORF">AsAng_0028210</name>
</gene>
<dbReference type="PANTHER" id="PTHR10098">
    <property type="entry name" value="RAPSYN-RELATED"/>
    <property type="match status" value="1"/>
</dbReference>
<dbReference type="Gene3D" id="1.25.40.10">
    <property type="entry name" value="Tetratricopeptide repeat domain"/>
    <property type="match status" value="2"/>
</dbReference>
<keyword evidence="5" id="KW-1185">Reference proteome</keyword>
<keyword evidence="1" id="KW-0802">TPR repeat</keyword>
<dbReference type="InterPro" id="IPR019734">
    <property type="entry name" value="TPR_rpt"/>
</dbReference>
<keyword evidence="2" id="KW-0812">Transmembrane</keyword>